<accession>A0A0P6Y992</accession>
<evidence type="ECO:0000259" key="5">
    <source>
        <dbReference type="Pfam" id="PF02441"/>
    </source>
</evidence>
<dbReference type="Pfam" id="PF02441">
    <property type="entry name" value="Flavoprotein"/>
    <property type="match status" value="1"/>
</dbReference>
<dbReference type="InterPro" id="IPR036551">
    <property type="entry name" value="Flavin_trans-like"/>
</dbReference>
<organism evidence="7 8">
    <name type="scientific">Ardenticatena maritima</name>
    <dbReference type="NCBI Taxonomy" id="872965"/>
    <lineage>
        <taxon>Bacteria</taxon>
        <taxon>Bacillati</taxon>
        <taxon>Chloroflexota</taxon>
        <taxon>Ardenticatenia</taxon>
        <taxon>Ardenticatenales</taxon>
        <taxon>Ardenticatenaceae</taxon>
        <taxon>Ardenticatena</taxon>
    </lineage>
</organism>
<evidence type="ECO:0000256" key="2">
    <source>
        <dbReference type="ARBA" id="ARBA00023239"/>
    </source>
</evidence>
<comment type="pathway">
    <text evidence="3 4">Cofactor biosynthesis; coenzyme A biosynthesis; CoA from (R)-pantothenate: step 2/5.</text>
</comment>
<keyword evidence="3" id="KW-0460">Magnesium</keyword>
<feature type="binding site" evidence="3">
    <location>
        <position position="281"/>
    </location>
    <ligand>
        <name>CTP</name>
        <dbReference type="ChEBI" id="CHEBI:37563"/>
    </ligand>
</feature>
<comment type="function">
    <text evidence="3">Catalyzes two sequential steps in the biosynthesis of coenzyme A. In the first step cysteine is conjugated to 4'-phosphopantothenate to form 4-phosphopantothenoylcysteine. In the second step the latter compound is decarboxylated to form 4'-phosphopantotheine.</text>
</comment>
<dbReference type="GO" id="GO:0015941">
    <property type="term" value="P:pantothenate catabolic process"/>
    <property type="evidence" value="ECO:0007669"/>
    <property type="project" value="InterPro"/>
</dbReference>
<dbReference type="GO" id="GO:0046872">
    <property type="term" value="F:metal ion binding"/>
    <property type="evidence" value="ECO:0007669"/>
    <property type="project" value="UniProtKB-KW"/>
</dbReference>
<protein>
    <recommendedName>
        <fullName evidence="3">Coenzyme A biosynthesis bifunctional protein CoaBC</fullName>
    </recommendedName>
    <alternativeName>
        <fullName evidence="3">DNA/pantothenate metabolism flavoprotein</fullName>
    </alternativeName>
    <alternativeName>
        <fullName evidence="3">Phosphopantothenoylcysteine synthetase/decarboxylase</fullName>
        <shortName evidence="3">PPCS-PPCDC</shortName>
    </alternativeName>
    <domain>
        <recommendedName>
            <fullName evidence="3">Phosphopantothenoylcysteine decarboxylase</fullName>
            <shortName evidence="3">PPC decarboxylase</shortName>
            <shortName evidence="3">PPC-DC</shortName>
            <ecNumber evidence="3">4.1.1.36</ecNumber>
        </recommendedName>
        <alternativeName>
            <fullName evidence="3">CoaC</fullName>
        </alternativeName>
    </domain>
    <domain>
        <recommendedName>
            <fullName evidence="3">Phosphopantothenate--cysteine ligase</fullName>
            <ecNumber evidence="3">6.3.2.5</ecNumber>
        </recommendedName>
        <alternativeName>
            <fullName evidence="3">CoaB</fullName>
        </alternativeName>
        <alternativeName>
            <fullName evidence="3">Phosphopantothenoylcysteine synthetase</fullName>
            <shortName evidence="3">PPC synthetase</shortName>
            <shortName evidence="3">PPC-S</shortName>
        </alternativeName>
    </domain>
</protein>
<keyword evidence="1 3" id="KW-0210">Decarboxylase</keyword>
<evidence type="ECO:0000256" key="1">
    <source>
        <dbReference type="ARBA" id="ARBA00022793"/>
    </source>
</evidence>
<comment type="pathway">
    <text evidence="3 4">Cofactor biosynthesis; coenzyme A biosynthesis; CoA from (R)-pantothenate: step 3/5.</text>
</comment>
<evidence type="ECO:0000256" key="3">
    <source>
        <dbReference type="HAMAP-Rule" id="MF_02225"/>
    </source>
</evidence>
<dbReference type="Pfam" id="PF04127">
    <property type="entry name" value="DFP"/>
    <property type="match status" value="1"/>
</dbReference>
<gene>
    <name evidence="3" type="primary">coaBC</name>
    <name evidence="7" type="ORF">SE16_03735</name>
</gene>
<dbReference type="UniPathway" id="UPA00241">
    <property type="reaction ID" value="UER00353"/>
</dbReference>
<keyword evidence="3" id="KW-0479">Metal-binding</keyword>
<dbReference type="Proteomes" id="UP000050502">
    <property type="component" value="Unassembled WGS sequence"/>
</dbReference>
<dbReference type="GO" id="GO:0071513">
    <property type="term" value="C:phosphopantothenoylcysteine decarboxylase complex"/>
    <property type="evidence" value="ECO:0007669"/>
    <property type="project" value="TreeGrafter"/>
</dbReference>
<dbReference type="Gene3D" id="3.40.50.10300">
    <property type="entry name" value="CoaB-like"/>
    <property type="match status" value="1"/>
</dbReference>
<evidence type="ECO:0000259" key="6">
    <source>
        <dbReference type="Pfam" id="PF04127"/>
    </source>
</evidence>
<dbReference type="InterPro" id="IPR005252">
    <property type="entry name" value="CoaBC"/>
</dbReference>
<dbReference type="GO" id="GO:0010181">
    <property type="term" value="F:FMN binding"/>
    <property type="evidence" value="ECO:0007669"/>
    <property type="project" value="UniProtKB-UniRule"/>
</dbReference>
<keyword evidence="3 4" id="KW-0436">Ligase</keyword>
<feature type="binding site" evidence="3">
    <location>
        <position position="340"/>
    </location>
    <ligand>
        <name>CTP</name>
        <dbReference type="ChEBI" id="CHEBI:37563"/>
    </ligand>
</feature>
<comment type="catalytic activity">
    <reaction evidence="3 4">
        <text>(R)-4'-phosphopantothenate + L-cysteine + CTP = N-[(R)-4-phosphopantothenoyl]-L-cysteine + CMP + diphosphate + H(+)</text>
        <dbReference type="Rhea" id="RHEA:19397"/>
        <dbReference type="ChEBI" id="CHEBI:10986"/>
        <dbReference type="ChEBI" id="CHEBI:15378"/>
        <dbReference type="ChEBI" id="CHEBI:33019"/>
        <dbReference type="ChEBI" id="CHEBI:35235"/>
        <dbReference type="ChEBI" id="CHEBI:37563"/>
        <dbReference type="ChEBI" id="CHEBI:59458"/>
        <dbReference type="ChEBI" id="CHEBI:60377"/>
        <dbReference type="EC" id="6.3.2.5"/>
    </reaction>
</comment>
<keyword evidence="3 4" id="KW-0285">Flavoprotein</keyword>
<dbReference type="PANTHER" id="PTHR14359">
    <property type="entry name" value="HOMO-OLIGOMERIC FLAVIN CONTAINING CYS DECARBOXYLASE FAMILY"/>
    <property type="match status" value="1"/>
</dbReference>
<dbReference type="GO" id="GO:0004632">
    <property type="term" value="F:phosphopantothenate--cysteine ligase activity"/>
    <property type="evidence" value="ECO:0007669"/>
    <property type="project" value="UniProtKB-UniRule"/>
</dbReference>
<comment type="function">
    <text evidence="4">Catalyzes two steps in the biosynthesis of coenzyme A. In the first step cysteine is conjugated to 4'-phosphopantothenate to form 4-phosphopantothenoylcysteine, in the latter compound is decarboxylated to form 4'-phosphopantotheine.</text>
</comment>
<evidence type="ECO:0000256" key="4">
    <source>
        <dbReference type="RuleBase" id="RU364078"/>
    </source>
</evidence>
<comment type="caution">
    <text evidence="3">Lacks conserved residue(s) required for the propagation of feature annotation.</text>
</comment>
<keyword evidence="2 3" id="KW-0456">Lyase</keyword>
<dbReference type="SUPFAM" id="SSF102645">
    <property type="entry name" value="CoaB-like"/>
    <property type="match status" value="1"/>
</dbReference>
<dbReference type="RefSeq" id="WP_060687230.1">
    <property type="nucleotide sequence ID" value="NZ_LGKN01000003.1"/>
</dbReference>
<comment type="similarity">
    <text evidence="3 4">In the N-terminal section; belongs to the HFCD (homo-oligomeric flavin containing Cys decarboxylase) superfamily.</text>
</comment>
<feature type="region of interest" description="Phosphopantothenoylcysteine decarboxylase" evidence="3">
    <location>
        <begin position="1"/>
        <end position="192"/>
    </location>
</feature>
<feature type="domain" description="Flavoprotein" evidence="5">
    <location>
        <begin position="9"/>
        <end position="176"/>
    </location>
</feature>
<dbReference type="Gene3D" id="3.40.50.1950">
    <property type="entry name" value="Flavin prenyltransferase-like"/>
    <property type="match status" value="1"/>
</dbReference>
<dbReference type="NCBIfam" id="TIGR00521">
    <property type="entry name" value="coaBC_dfp"/>
    <property type="match status" value="1"/>
</dbReference>
<dbReference type="AlphaFoldDB" id="A0A0P6Y992"/>
<dbReference type="EMBL" id="LGKN01000003">
    <property type="protein sequence ID" value="KPL89540.1"/>
    <property type="molecule type" value="Genomic_DNA"/>
</dbReference>
<evidence type="ECO:0000313" key="8">
    <source>
        <dbReference type="Proteomes" id="UP000050502"/>
    </source>
</evidence>
<comment type="catalytic activity">
    <reaction evidence="3 4">
        <text>N-[(R)-4-phosphopantothenoyl]-L-cysteine + H(+) = (R)-4'-phosphopantetheine + CO2</text>
        <dbReference type="Rhea" id="RHEA:16793"/>
        <dbReference type="ChEBI" id="CHEBI:15378"/>
        <dbReference type="ChEBI" id="CHEBI:16526"/>
        <dbReference type="ChEBI" id="CHEBI:59458"/>
        <dbReference type="ChEBI" id="CHEBI:61723"/>
        <dbReference type="EC" id="4.1.1.36"/>
    </reaction>
</comment>
<comment type="caution">
    <text evidence="7">The sequence shown here is derived from an EMBL/GenBank/DDBJ whole genome shotgun (WGS) entry which is preliminary data.</text>
</comment>
<proteinExistence type="inferred from homology"/>
<dbReference type="PATRIC" id="fig|872965.6.peg.712"/>
<dbReference type="InterPro" id="IPR035929">
    <property type="entry name" value="CoaB-like_sf"/>
</dbReference>
<feature type="region of interest" description="Phosphopantothenate--cysteine ligase" evidence="3">
    <location>
        <begin position="193"/>
        <end position="404"/>
    </location>
</feature>
<comment type="cofactor">
    <cofactor evidence="3">
        <name>FMN</name>
        <dbReference type="ChEBI" id="CHEBI:58210"/>
    </cofactor>
    <text evidence="3">Binds 1 FMN per subunit.</text>
</comment>
<dbReference type="PANTHER" id="PTHR14359:SF6">
    <property type="entry name" value="PHOSPHOPANTOTHENOYLCYSTEINE DECARBOXYLASE"/>
    <property type="match status" value="1"/>
</dbReference>
<dbReference type="EC" id="6.3.2.5" evidence="3"/>
<feature type="binding site" evidence="3">
    <location>
        <position position="291"/>
    </location>
    <ligand>
        <name>CTP</name>
        <dbReference type="ChEBI" id="CHEBI:37563"/>
    </ligand>
</feature>
<evidence type="ECO:0000313" key="7">
    <source>
        <dbReference type="EMBL" id="KPL89540.1"/>
    </source>
</evidence>
<keyword evidence="3 4" id="KW-0288">FMN</keyword>
<comment type="cofactor">
    <cofactor evidence="3">
        <name>Mg(2+)</name>
        <dbReference type="ChEBI" id="CHEBI:18420"/>
    </cofactor>
</comment>
<feature type="binding site" evidence="3">
    <location>
        <position position="344"/>
    </location>
    <ligand>
        <name>CTP</name>
        <dbReference type="ChEBI" id="CHEBI:37563"/>
    </ligand>
</feature>
<dbReference type="GO" id="GO:0004633">
    <property type="term" value="F:phosphopantothenoylcysteine decarboxylase activity"/>
    <property type="evidence" value="ECO:0007669"/>
    <property type="project" value="UniProtKB-UniRule"/>
</dbReference>
<feature type="domain" description="DNA/pantothenate metabolism flavoprotein C-terminal" evidence="6">
    <location>
        <begin position="188"/>
        <end position="394"/>
    </location>
</feature>
<dbReference type="InterPro" id="IPR003382">
    <property type="entry name" value="Flavoprotein"/>
</dbReference>
<dbReference type="EC" id="4.1.1.36" evidence="3"/>
<reference evidence="7 8" key="1">
    <citation type="submission" date="2015-07" db="EMBL/GenBank/DDBJ databases">
        <title>Whole genome sequence of Ardenticatena maritima DSM 23922.</title>
        <authorList>
            <person name="Hemp J."/>
            <person name="Ward L.M."/>
            <person name="Pace L.A."/>
            <person name="Fischer W.W."/>
        </authorList>
    </citation>
    <scope>NUCLEOTIDE SEQUENCE [LARGE SCALE GENOMIC DNA]</scope>
    <source>
        <strain evidence="7 8">110S</strain>
    </source>
</reference>
<sequence>MPRNVFADKHIVLGVTGSIATYKAVALASALVQSGAHVDVIMTESATKMVQPLSFQAITHRPVLTDMFSLMAETDIGHVTLGKTADALLIAPATANTIAKLALGLADNLLTTTALAATCPIIVAPAMETNMWRHPATQANIATLRERGVRIVEPEAGYLASGASGVGRLAAPERILTALRRTLTPQDWAGRRVVVTAGGTREAIDPVRFISNHSSGAMGYAVAEAALDRGAHVTLISTARHIPTPEGATLIPVESARDMREAVLNAIQDADALFMAAAVADYRPADVAAQKIKKSDDDLVLRLVRNPDILADVKQVRPARLVVVGWAAETDHLIENARQKLERKGLDLIIANPVPQSFGDGRVQATLISRHGEPRPLEPMPKDALAHLILDAVHTLVQQRNQTG</sequence>
<feature type="binding site" evidence="3">
    <location>
        <begin position="307"/>
        <end position="310"/>
    </location>
    <ligand>
        <name>CTP</name>
        <dbReference type="ChEBI" id="CHEBI:37563"/>
    </ligand>
</feature>
<keyword evidence="3" id="KW-0511">Multifunctional enzyme</keyword>
<dbReference type="InterPro" id="IPR007085">
    <property type="entry name" value="DNA/pantothenate-metab_flavo_C"/>
</dbReference>
<dbReference type="GO" id="GO:0015937">
    <property type="term" value="P:coenzyme A biosynthetic process"/>
    <property type="evidence" value="ECO:0007669"/>
    <property type="project" value="UniProtKB-UniRule"/>
</dbReference>
<dbReference type="HAMAP" id="MF_02225">
    <property type="entry name" value="CoaBC"/>
    <property type="match status" value="1"/>
</dbReference>
<name>A0A0P6Y992_9CHLR</name>
<comment type="similarity">
    <text evidence="3 4">In the C-terminal section; belongs to the PPC synthetase family.</text>
</comment>
<dbReference type="SUPFAM" id="SSF52507">
    <property type="entry name" value="Homo-oligomeric flavin-containing Cys decarboxylases, HFCD"/>
    <property type="match status" value="1"/>
</dbReference>